<proteinExistence type="predicted"/>
<feature type="transmembrane region" description="Helical" evidence="1">
    <location>
        <begin position="24"/>
        <end position="42"/>
    </location>
</feature>
<keyword evidence="1" id="KW-1133">Transmembrane helix</keyword>
<dbReference type="PANTHER" id="PTHR36834">
    <property type="entry name" value="MEMBRANE PROTEIN-RELATED"/>
    <property type="match status" value="1"/>
</dbReference>
<accession>A0A437PPF4</accession>
<dbReference type="AlphaFoldDB" id="A0A437PPF4"/>
<dbReference type="EMBL" id="SACY01000004">
    <property type="protein sequence ID" value="RVU24117.1"/>
    <property type="molecule type" value="Genomic_DNA"/>
</dbReference>
<name>A0A437PPF4_9BACT</name>
<dbReference type="PANTHER" id="PTHR36834:SF1">
    <property type="entry name" value="INTEGRAL MEMBRANE PROTEIN"/>
    <property type="match status" value="1"/>
</dbReference>
<evidence type="ECO:0000256" key="1">
    <source>
        <dbReference type="SAM" id="Phobius"/>
    </source>
</evidence>
<keyword evidence="4" id="KW-1185">Reference proteome</keyword>
<gene>
    <name evidence="3" type="ORF">EOJ36_09315</name>
</gene>
<dbReference type="OrthoDB" id="9805025at2"/>
<dbReference type="InterPro" id="IPR006976">
    <property type="entry name" value="VanZ-like"/>
</dbReference>
<evidence type="ECO:0000313" key="4">
    <source>
        <dbReference type="Proteomes" id="UP000282832"/>
    </source>
</evidence>
<evidence type="ECO:0000259" key="2">
    <source>
        <dbReference type="Pfam" id="PF04892"/>
    </source>
</evidence>
<sequence>MIFIRLFPFNPPYTSYLTPPMKPLPTFLLALYTYFLFKILVFKDLPEIQIGHLHINFGGTQGGEGNWIPFKTIIPYVLGAKGLLIGGLNIVGNIVLLIPIGYLVPFVFRSMNWNKTIVFAIVFCVLIETIQSIFKIGIFDIDDVILNVLGVLIGYLAFTLPTKIVMISSVICLAIALYFVYPVFALSQRKPRANHPLSDKKLSDKSQLNDLCGGTGGIGTIFKIEAKGFDLTQKNGKLLHVRLAPKAEIKSSSGTISLAQLKVGQAVTLVGGPESLDGFLADLVLVCQ</sequence>
<keyword evidence="1" id="KW-0472">Membrane</keyword>
<reference evidence="3 4" key="1">
    <citation type="submission" date="2019-01" db="EMBL/GenBank/DDBJ databases">
        <authorList>
            <person name="Chen W.-M."/>
        </authorList>
    </citation>
    <scope>NUCLEOTIDE SEQUENCE [LARGE SCALE GENOMIC DNA]</scope>
    <source>
        <strain evidence="3 4">FSY-15</strain>
    </source>
</reference>
<protein>
    <submittedName>
        <fullName evidence="3">VanZ family protein</fullName>
    </submittedName>
</protein>
<keyword evidence="1" id="KW-0812">Transmembrane</keyword>
<feature type="transmembrane region" description="Helical" evidence="1">
    <location>
        <begin position="164"/>
        <end position="184"/>
    </location>
</feature>
<feature type="transmembrane region" description="Helical" evidence="1">
    <location>
        <begin position="83"/>
        <end position="104"/>
    </location>
</feature>
<dbReference type="InterPro" id="IPR053150">
    <property type="entry name" value="Teicoplanin_resist-assoc"/>
</dbReference>
<feature type="transmembrane region" description="Helical" evidence="1">
    <location>
        <begin position="116"/>
        <end position="134"/>
    </location>
</feature>
<evidence type="ECO:0000313" key="3">
    <source>
        <dbReference type="EMBL" id="RVU24117.1"/>
    </source>
</evidence>
<feature type="domain" description="VanZ-like" evidence="2">
    <location>
        <begin position="30"/>
        <end position="159"/>
    </location>
</feature>
<feature type="transmembrane region" description="Helical" evidence="1">
    <location>
        <begin position="141"/>
        <end position="158"/>
    </location>
</feature>
<dbReference type="Proteomes" id="UP000282832">
    <property type="component" value="Unassembled WGS sequence"/>
</dbReference>
<organism evidence="3 4">
    <name type="scientific">Sandaracinomonas limnophila</name>
    <dbReference type="NCBI Taxonomy" id="1862386"/>
    <lineage>
        <taxon>Bacteria</taxon>
        <taxon>Pseudomonadati</taxon>
        <taxon>Bacteroidota</taxon>
        <taxon>Cytophagia</taxon>
        <taxon>Cytophagales</taxon>
        <taxon>Flectobacillaceae</taxon>
        <taxon>Sandaracinomonas</taxon>
    </lineage>
</organism>
<comment type="caution">
    <text evidence="3">The sequence shown here is derived from an EMBL/GenBank/DDBJ whole genome shotgun (WGS) entry which is preliminary data.</text>
</comment>
<dbReference type="Pfam" id="PF04892">
    <property type="entry name" value="VanZ"/>
    <property type="match status" value="1"/>
</dbReference>